<comment type="subcellular location">
    <subcellularLocation>
        <location evidence="2">Cytoplasmic vesicle</location>
    </subcellularLocation>
    <subcellularLocation>
        <location evidence="1">Rough endoplasmic reticulum</location>
    </subcellularLocation>
    <subcellularLocation>
        <location evidence="11">Synapse</location>
    </subcellularLocation>
</comment>
<evidence type="ECO:0000256" key="18">
    <source>
        <dbReference type="ARBA" id="ARBA00046224"/>
    </source>
</evidence>
<evidence type="ECO:0000256" key="7">
    <source>
        <dbReference type="ARBA" id="ARBA00023157"/>
    </source>
</evidence>
<dbReference type="GO" id="GO:0030431">
    <property type="term" value="P:sleep"/>
    <property type="evidence" value="ECO:0007669"/>
    <property type="project" value="TreeGrafter"/>
</dbReference>
<keyword evidence="8" id="KW-0873">Pyrrolidone carboxylic acid</keyword>
<evidence type="ECO:0000256" key="5">
    <source>
        <dbReference type="ARBA" id="ARBA00022824"/>
    </source>
</evidence>
<evidence type="ECO:0000256" key="12">
    <source>
        <dbReference type="ARBA" id="ARBA00034336"/>
    </source>
</evidence>
<evidence type="ECO:0000256" key="4">
    <source>
        <dbReference type="ARBA" id="ARBA00022815"/>
    </source>
</evidence>
<evidence type="ECO:0000256" key="6">
    <source>
        <dbReference type="ARBA" id="ARBA00023018"/>
    </source>
</evidence>
<dbReference type="PANTHER" id="PTHR15173:SF2">
    <property type="entry name" value="HYPOCRETIN NEUROPEPTIDE PRECURSOR"/>
    <property type="match status" value="1"/>
</dbReference>
<evidence type="ECO:0000313" key="20">
    <source>
        <dbReference type="EMBL" id="QAY29087.1"/>
    </source>
</evidence>
<name>A0A411D2T1_HYPSE</name>
<evidence type="ECO:0000256" key="14">
    <source>
        <dbReference type="ARBA" id="ARBA00034354"/>
    </source>
</evidence>
<organism evidence="20">
    <name type="scientific">Hyporthodus septemfasciatus</name>
    <name type="common">Convict grouper</name>
    <name type="synonym">Epinephelus septemfasciatus</name>
    <dbReference type="NCBI Taxonomy" id="232417"/>
    <lineage>
        <taxon>Eukaryota</taxon>
        <taxon>Metazoa</taxon>
        <taxon>Chordata</taxon>
        <taxon>Craniata</taxon>
        <taxon>Vertebrata</taxon>
        <taxon>Euteleostomi</taxon>
        <taxon>Actinopterygii</taxon>
        <taxon>Neopterygii</taxon>
        <taxon>Teleostei</taxon>
        <taxon>Neoteleostei</taxon>
        <taxon>Acanthomorphata</taxon>
        <taxon>Eupercaria</taxon>
        <taxon>Perciformes</taxon>
        <taxon>Serranoidei</taxon>
        <taxon>Serranidae</taxon>
        <taxon>Epinephelinae</taxon>
        <taxon>Epinephelini</taxon>
        <taxon>Hyporthodus</taxon>
    </lineage>
</organism>
<dbReference type="GO" id="GO:0005791">
    <property type="term" value="C:rough endoplasmic reticulum"/>
    <property type="evidence" value="ECO:0007669"/>
    <property type="project" value="UniProtKB-SubCell"/>
</dbReference>
<evidence type="ECO:0000256" key="10">
    <source>
        <dbReference type="ARBA" id="ARBA00023329"/>
    </source>
</evidence>
<dbReference type="Pfam" id="PF02072">
    <property type="entry name" value="Orexin"/>
    <property type="match status" value="1"/>
</dbReference>
<evidence type="ECO:0000256" key="2">
    <source>
        <dbReference type="ARBA" id="ARBA00004541"/>
    </source>
</evidence>
<proteinExistence type="evidence at transcript level"/>
<evidence type="ECO:0000256" key="16">
    <source>
        <dbReference type="ARBA" id="ARBA00034371"/>
    </source>
</evidence>
<protein>
    <recommendedName>
        <fullName evidence="12">Hypocretin neuropeptide precursor</fullName>
    </recommendedName>
    <alternativeName>
        <fullName evidence="16">Hypocretin</fullName>
    </alternativeName>
    <alternativeName>
        <fullName evidence="13">Orexin precursor</fullName>
    </alternativeName>
    <alternativeName>
        <fullName evidence="15">Prepro-orexin</fullName>
    </alternativeName>
    <alternativeName>
        <fullName evidence="14">Preprohypocretin</fullName>
    </alternativeName>
</protein>
<comment type="function">
    <text evidence="17">Binds to orexin receptors HCRTR1/OX1R and HCRTR2/OX2R with a high affinity. Stimulates food intake. Modulates pituitary luteinizing hormone secretion in an ovarian steroid-dependent manner.</text>
</comment>
<dbReference type="AlphaFoldDB" id="A0A411D2T1"/>
<dbReference type="GO" id="GO:0007218">
    <property type="term" value="P:neuropeptide signaling pathway"/>
    <property type="evidence" value="ECO:0007669"/>
    <property type="project" value="UniProtKB-KW"/>
</dbReference>
<evidence type="ECO:0000256" key="9">
    <source>
        <dbReference type="ARBA" id="ARBA00023320"/>
    </source>
</evidence>
<dbReference type="GO" id="GO:0031772">
    <property type="term" value="F:type 2 orexin receptor binding"/>
    <property type="evidence" value="ECO:0007669"/>
    <property type="project" value="TreeGrafter"/>
</dbReference>
<gene>
    <name evidence="20" type="primary">ORX</name>
</gene>
<dbReference type="EMBL" id="MH290058">
    <property type="protein sequence ID" value="QAY29087.1"/>
    <property type="molecule type" value="mRNA"/>
</dbReference>
<dbReference type="GO" id="GO:0045202">
    <property type="term" value="C:synapse"/>
    <property type="evidence" value="ECO:0007669"/>
    <property type="project" value="UniProtKB-SubCell"/>
</dbReference>
<feature type="signal peptide" evidence="19">
    <location>
        <begin position="1"/>
        <end position="46"/>
    </location>
</feature>
<keyword evidence="4" id="KW-0027">Amidation</keyword>
<dbReference type="InterPro" id="IPR001704">
    <property type="entry name" value="Orexin"/>
</dbReference>
<keyword evidence="6" id="KW-0770">Synapse</keyword>
<evidence type="ECO:0000256" key="15">
    <source>
        <dbReference type="ARBA" id="ARBA00034367"/>
    </source>
</evidence>
<evidence type="ECO:0000256" key="8">
    <source>
        <dbReference type="ARBA" id="ARBA00023283"/>
    </source>
</evidence>
<comment type="function">
    <text evidence="18">Binds to orexin receptor HCRTR2/OX2R only. Stimulates food intake. Modulates pituitary luteinizing hormone secretion in an ovarian steroid-dependent manner.</text>
</comment>
<dbReference type="GO" id="GO:0042594">
    <property type="term" value="P:response to starvation"/>
    <property type="evidence" value="ECO:0007669"/>
    <property type="project" value="TreeGrafter"/>
</dbReference>
<dbReference type="GO" id="GO:0031771">
    <property type="term" value="F:type 1 orexin receptor binding"/>
    <property type="evidence" value="ECO:0007669"/>
    <property type="project" value="TreeGrafter"/>
</dbReference>
<dbReference type="GO" id="GO:0042755">
    <property type="term" value="P:eating behavior"/>
    <property type="evidence" value="ECO:0007669"/>
    <property type="project" value="TreeGrafter"/>
</dbReference>
<keyword evidence="7" id="KW-1015">Disulfide bond</keyword>
<dbReference type="GO" id="GO:0001659">
    <property type="term" value="P:temperature homeostasis"/>
    <property type="evidence" value="ECO:0007669"/>
    <property type="project" value="TreeGrafter"/>
</dbReference>
<keyword evidence="9" id="KW-0527">Neuropeptide</keyword>
<dbReference type="PANTHER" id="PTHR15173">
    <property type="entry name" value="OREXIN"/>
    <property type="match status" value="1"/>
</dbReference>
<dbReference type="GO" id="GO:0005184">
    <property type="term" value="F:neuropeptide hormone activity"/>
    <property type="evidence" value="ECO:0007669"/>
    <property type="project" value="TreeGrafter"/>
</dbReference>
<evidence type="ECO:0000256" key="19">
    <source>
        <dbReference type="SAM" id="SignalP"/>
    </source>
</evidence>
<keyword evidence="19" id="KW-0732">Signal</keyword>
<feature type="chain" id="PRO_5019162981" description="Hypocretin neuropeptide precursor" evidence="19">
    <location>
        <begin position="47"/>
        <end position="149"/>
    </location>
</feature>
<evidence type="ECO:0000256" key="3">
    <source>
        <dbReference type="ARBA" id="ARBA00009198"/>
    </source>
</evidence>
<dbReference type="GO" id="GO:0048471">
    <property type="term" value="C:perinuclear region of cytoplasm"/>
    <property type="evidence" value="ECO:0007669"/>
    <property type="project" value="TreeGrafter"/>
</dbReference>
<evidence type="ECO:0000256" key="1">
    <source>
        <dbReference type="ARBA" id="ARBA00004427"/>
    </source>
</evidence>
<sequence>MTCLHTSQKMPWFPTNLQKAAGMDMSNRKVLVLVLMLLLSQLACDAHSVSECCRQPPRNCRLHVLLCRSGSKNLGGTLTGDAAAGILTLGKRREDGSLQSRLHQLLQGSRNQAAGILTMGKRTEEMGREQYIDWMTQSRTITTPLPVLN</sequence>
<dbReference type="GO" id="GO:0031410">
    <property type="term" value="C:cytoplasmic vesicle"/>
    <property type="evidence" value="ECO:0007669"/>
    <property type="project" value="UniProtKB-SubCell"/>
</dbReference>
<evidence type="ECO:0000256" key="11">
    <source>
        <dbReference type="ARBA" id="ARBA00034103"/>
    </source>
</evidence>
<accession>A0A411D2T1</accession>
<dbReference type="GO" id="GO:0046928">
    <property type="term" value="P:regulation of neurotransmitter secretion"/>
    <property type="evidence" value="ECO:0007669"/>
    <property type="project" value="TreeGrafter"/>
</dbReference>
<evidence type="ECO:0000256" key="13">
    <source>
        <dbReference type="ARBA" id="ARBA00034351"/>
    </source>
</evidence>
<comment type="similarity">
    <text evidence="3">Belongs to the orexin family.</text>
</comment>
<keyword evidence="10" id="KW-0968">Cytoplasmic vesicle</keyword>
<dbReference type="GO" id="GO:0051971">
    <property type="term" value="P:positive regulation of transmission of nerve impulse"/>
    <property type="evidence" value="ECO:0007669"/>
    <property type="project" value="TreeGrafter"/>
</dbReference>
<evidence type="ECO:0000256" key="17">
    <source>
        <dbReference type="ARBA" id="ARBA00045659"/>
    </source>
</evidence>
<keyword evidence="5" id="KW-0256">Endoplasmic reticulum</keyword>
<reference evidence="20" key="1">
    <citation type="submission" date="2018-04" db="EMBL/GenBank/DDBJ databases">
        <authorList>
            <person name="Liu B."/>
        </authorList>
    </citation>
    <scope>NUCLEOTIDE SEQUENCE</scope>
</reference>